<dbReference type="InterPro" id="IPR011644">
    <property type="entry name" value="Heme_NO-bd"/>
</dbReference>
<evidence type="ECO:0000313" key="2">
    <source>
        <dbReference type="EMBL" id="QRZ14674.1"/>
    </source>
</evidence>
<sequence length="189" mass="21082">MHGLVNRCIESFLRSGYGDVIWKNIASEAGVHSDGFLTWGDCPDSISRSIVNASARQLDKSVDELLEDIGAWISRQEQIRRLLRFSGANFEEFVESLRELSGRIKLIIPDLDLPGFVILSDNPGSYRIVADTHFLGLMRVLAGMIRAMADDYGSLALISVMRNCIDINIVVPDHSQKRGFDLSSMQPQI</sequence>
<protein>
    <submittedName>
        <fullName evidence="2">Heme NO-binding domain-containing protein</fullName>
    </submittedName>
</protein>
<proteinExistence type="predicted"/>
<dbReference type="Pfam" id="PF07700">
    <property type="entry name" value="HNOB"/>
    <property type="match status" value="1"/>
</dbReference>
<gene>
    <name evidence="2" type="ORF">JWJ88_17045</name>
</gene>
<keyword evidence="3" id="KW-1185">Reference proteome</keyword>
<dbReference type="Proteomes" id="UP000663629">
    <property type="component" value="Chromosome 2"/>
</dbReference>
<dbReference type="SUPFAM" id="SSF111126">
    <property type="entry name" value="Ligand-binding domain in the NO signalling and Golgi transport"/>
    <property type="match status" value="1"/>
</dbReference>
<dbReference type="PANTHER" id="PTHR45655:SF13">
    <property type="entry name" value="SOLUBLE GUANYLATE CYCLASE GCY-32-RELATED"/>
    <property type="match status" value="1"/>
</dbReference>
<dbReference type="InterPro" id="IPR024096">
    <property type="entry name" value="NO_sig/Golgi_transp_ligand-bd"/>
</dbReference>
<feature type="domain" description="Heme NO-binding" evidence="1">
    <location>
        <begin position="2"/>
        <end position="153"/>
    </location>
</feature>
<name>A0ABX7JLJ9_9RHOB</name>
<reference evidence="2 3" key="1">
    <citation type="submission" date="2021-02" db="EMBL/GenBank/DDBJ databases">
        <title>Paracoccus methylovroum sp.nov., a new methanol and methylamine utilizing methylotrophic denitrifer.</title>
        <authorList>
            <person name="Timsy T."/>
            <person name="Behrendt U."/>
            <person name="Ulrich A."/>
            <person name="Spanner T."/>
            <person name="Foesel B.U."/>
            <person name="Horn M.A."/>
            <person name="Kolb S."/>
        </authorList>
    </citation>
    <scope>NUCLEOTIDE SEQUENCE [LARGE SCALE GENOMIC DNA]</scope>
    <source>
        <strain evidence="2 3">H4-D09</strain>
    </source>
</reference>
<evidence type="ECO:0000259" key="1">
    <source>
        <dbReference type="Pfam" id="PF07700"/>
    </source>
</evidence>
<dbReference type="InterPro" id="IPR038158">
    <property type="entry name" value="H-NOX_domain_sf"/>
</dbReference>
<dbReference type="EMBL" id="CP070371">
    <property type="protein sequence ID" value="QRZ14674.1"/>
    <property type="molecule type" value="Genomic_DNA"/>
</dbReference>
<organism evidence="2 3">
    <name type="scientific">Paracoccus methylovorus</name>
    <dbReference type="NCBI Taxonomy" id="2812658"/>
    <lineage>
        <taxon>Bacteria</taxon>
        <taxon>Pseudomonadati</taxon>
        <taxon>Pseudomonadota</taxon>
        <taxon>Alphaproteobacteria</taxon>
        <taxon>Rhodobacterales</taxon>
        <taxon>Paracoccaceae</taxon>
        <taxon>Paracoccus</taxon>
    </lineage>
</organism>
<dbReference type="PANTHER" id="PTHR45655">
    <property type="entry name" value="GUANYLATE CYCLASE SOLUBLE SUBUNIT BETA-2"/>
    <property type="match status" value="1"/>
</dbReference>
<accession>A0ABX7JLJ9</accession>
<dbReference type="Gene3D" id="3.90.1520.10">
    <property type="entry name" value="H-NOX domain"/>
    <property type="match status" value="1"/>
</dbReference>
<evidence type="ECO:0000313" key="3">
    <source>
        <dbReference type="Proteomes" id="UP000663629"/>
    </source>
</evidence>